<sequence>MTQMEKKRTLFSKVGSNKKRWMVGILAVGAVVISGGIFGYQSFFPPQTAQAAFQVETVKRGDISEVVQASGTVQASKRSALSFSDAEEAKDAISTIQVRVGDAVKAGQVLATMDDSVARIQVTNAEANLLSAQAKLEEAQKRKSPAEITSLQAAVNQTKNEWELAKQNIDGKKAANDVEKAKANLESAQKTYTSQQALYAAGAIAKSEFDSAKSSLEQAQRDYNSALLTAGQTTGQASVKVEQALAAYQTAQEALQEANEGPDAATVLSAKAAVEQAKAGLQQAQKALRAVTLKAPMDGVIVQVNGNVGEIPGNDFIIMDNSNSGDLEVLAQISQSDIGKVQEGLPVTFTTSSYADETFRGKVKLIYPEAKTDAGVTTYDVLLSVANQDNKLKIGMTMNVAIERGTHKNVLVVPAQALQTQNGKDGVYVLRDAAAQQAGEGAEGNQAEAKQANNRSGGREGRANMPYRFVPIKMGYFTADQVEVTEGLTEGERVVILVNTQTSSGTGQNGNRMGGGGMPGFGGMGVQIRGR</sequence>
<feature type="compositionally biased region" description="Gly residues" evidence="5">
    <location>
        <begin position="512"/>
        <end position="525"/>
    </location>
</feature>
<evidence type="ECO:0000256" key="1">
    <source>
        <dbReference type="ARBA" id="ARBA00004196"/>
    </source>
</evidence>
<evidence type="ECO:0000259" key="7">
    <source>
        <dbReference type="Pfam" id="PF25954"/>
    </source>
</evidence>
<dbReference type="Gene3D" id="1.10.287.470">
    <property type="entry name" value="Helix hairpin bin"/>
    <property type="match status" value="2"/>
</dbReference>
<keyword evidence="6" id="KW-0812">Transmembrane</keyword>
<dbReference type="Proteomes" id="UP000317713">
    <property type="component" value="Chromosome"/>
</dbReference>
<comment type="similarity">
    <text evidence="2">Belongs to the membrane fusion protein (MFP) (TC 8.A.1) family.</text>
</comment>
<feature type="coiled-coil region" evidence="4">
    <location>
        <begin position="171"/>
        <end position="198"/>
    </location>
</feature>
<dbReference type="SUPFAM" id="SSF111369">
    <property type="entry name" value="HlyD-like secretion proteins"/>
    <property type="match status" value="2"/>
</dbReference>
<comment type="subcellular location">
    <subcellularLocation>
        <location evidence="1">Cell envelope</location>
    </subcellularLocation>
</comment>
<dbReference type="PANTHER" id="PTHR32347">
    <property type="entry name" value="EFFLUX SYSTEM COMPONENT YKNX-RELATED"/>
    <property type="match status" value="1"/>
</dbReference>
<keyword evidence="3 4" id="KW-0175">Coiled coil</keyword>
<dbReference type="AlphaFoldDB" id="A0A517I945"/>
<feature type="domain" description="CusB-like beta-barrel" evidence="7">
    <location>
        <begin position="330"/>
        <end position="403"/>
    </location>
</feature>
<dbReference type="PANTHER" id="PTHR32347:SF27">
    <property type="entry name" value="RND EFFLUX PUMP MEMBRANE FUSION PROTEIN BARREL-SANDWICH DOMAIN-CONTAINING PROTEIN"/>
    <property type="match status" value="1"/>
</dbReference>
<keyword evidence="6" id="KW-0472">Membrane</keyword>
<dbReference type="RefSeq" id="WP_144617053.1">
    <property type="nucleotide sequence ID" value="NZ_CP042161.1"/>
</dbReference>
<dbReference type="Pfam" id="PF25954">
    <property type="entry name" value="Beta-barrel_RND_2"/>
    <property type="match status" value="1"/>
</dbReference>
<protein>
    <submittedName>
        <fullName evidence="8">Efflux RND transporter periplasmic adaptor subunit</fullName>
    </submittedName>
</protein>
<gene>
    <name evidence="8" type="ORF">FPS98_16160</name>
</gene>
<dbReference type="NCBIfam" id="TIGR01730">
    <property type="entry name" value="RND_mfp"/>
    <property type="match status" value="1"/>
</dbReference>
<keyword evidence="6" id="KW-1133">Transmembrane helix</keyword>
<evidence type="ECO:0000313" key="8">
    <source>
        <dbReference type="EMBL" id="QDS35419.1"/>
    </source>
</evidence>
<evidence type="ECO:0000313" key="9">
    <source>
        <dbReference type="Proteomes" id="UP000317713"/>
    </source>
</evidence>
<dbReference type="PRINTS" id="PR01490">
    <property type="entry name" value="RTXTOXIND"/>
</dbReference>
<feature type="transmembrane region" description="Helical" evidence="6">
    <location>
        <begin position="21"/>
        <end position="40"/>
    </location>
</feature>
<dbReference type="GO" id="GO:0022857">
    <property type="term" value="F:transmembrane transporter activity"/>
    <property type="evidence" value="ECO:0007669"/>
    <property type="project" value="InterPro"/>
</dbReference>
<name>A0A517I945_BREBE</name>
<dbReference type="GO" id="GO:0016020">
    <property type="term" value="C:membrane"/>
    <property type="evidence" value="ECO:0007669"/>
    <property type="project" value="InterPro"/>
</dbReference>
<dbReference type="InterPro" id="IPR006143">
    <property type="entry name" value="RND_pump_MFP"/>
</dbReference>
<evidence type="ECO:0000256" key="6">
    <source>
        <dbReference type="SAM" id="Phobius"/>
    </source>
</evidence>
<proteinExistence type="inferred from homology"/>
<feature type="region of interest" description="Disordered" evidence="5">
    <location>
        <begin position="502"/>
        <end position="531"/>
    </location>
</feature>
<evidence type="ECO:0000256" key="3">
    <source>
        <dbReference type="ARBA" id="ARBA00023054"/>
    </source>
</evidence>
<evidence type="ECO:0000256" key="2">
    <source>
        <dbReference type="ARBA" id="ARBA00009477"/>
    </source>
</evidence>
<dbReference type="GO" id="GO:0030313">
    <property type="term" value="C:cell envelope"/>
    <property type="evidence" value="ECO:0007669"/>
    <property type="project" value="UniProtKB-SubCell"/>
</dbReference>
<feature type="region of interest" description="Disordered" evidence="5">
    <location>
        <begin position="438"/>
        <end position="463"/>
    </location>
</feature>
<dbReference type="Gene3D" id="2.40.30.170">
    <property type="match status" value="1"/>
</dbReference>
<dbReference type="InterPro" id="IPR058792">
    <property type="entry name" value="Beta-barrel_RND_2"/>
</dbReference>
<evidence type="ECO:0000256" key="4">
    <source>
        <dbReference type="SAM" id="Coils"/>
    </source>
</evidence>
<dbReference type="Gene3D" id="2.40.420.20">
    <property type="match status" value="1"/>
</dbReference>
<evidence type="ECO:0000256" key="5">
    <source>
        <dbReference type="SAM" id="MobiDB-lite"/>
    </source>
</evidence>
<dbReference type="InterPro" id="IPR050465">
    <property type="entry name" value="UPF0194_transport"/>
</dbReference>
<reference evidence="8 9" key="1">
    <citation type="submission" date="2019-07" db="EMBL/GenBank/DDBJ databases">
        <title>Characterization of Brevibacillus brevis HK544, as a potential biocontrol agent.</title>
        <authorList>
            <person name="Kim H."/>
        </authorList>
    </citation>
    <scope>NUCLEOTIDE SEQUENCE [LARGE SCALE GENOMIC DNA]</scope>
    <source>
        <strain evidence="8 9">HK544</strain>
    </source>
</reference>
<accession>A0A517I945</accession>
<dbReference type="EMBL" id="CP042161">
    <property type="protein sequence ID" value="QDS35419.1"/>
    <property type="molecule type" value="Genomic_DNA"/>
</dbReference>
<organism evidence="8 9">
    <name type="scientific">Brevibacillus brevis</name>
    <name type="common">Bacillus brevis</name>
    <dbReference type="NCBI Taxonomy" id="1393"/>
    <lineage>
        <taxon>Bacteria</taxon>
        <taxon>Bacillati</taxon>
        <taxon>Bacillota</taxon>
        <taxon>Bacilli</taxon>
        <taxon>Bacillales</taxon>
        <taxon>Paenibacillaceae</taxon>
        <taxon>Brevibacillus</taxon>
    </lineage>
</organism>
<dbReference type="Gene3D" id="2.40.50.100">
    <property type="match status" value="1"/>
</dbReference>
<feature type="compositionally biased region" description="Low complexity" evidence="5">
    <location>
        <begin position="438"/>
        <end position="454"/>
    </location>
</feature>
<feature type="coiled-coil region" evidence="4">
    <location>
        <begin position="241"/>
        <end position="294"/>
    </location>
</feature>